<dbReference type="PANTHER" id="PTHR43174">
    <property type="entry name" value="UDP-N-ACETYLGLUCOSAMINE 2-EPIMERASE"/>
    <property type="match status" value="1"/>
</dbReference>
<keyword evidence="1 3" id="KW-0413">Isomerase</keyword>
<dbReference type="EMBL" id="RRUE01000002">
    <property type="protein sequence ID" value="RRN43984.1"/>
    <property type="molecule type" value="Genomic_DNA"/>
</dbReference>
<organism evidence="3 4">
    <name type="scientific">Lautropia dentalis</name>
    <dbReference type="NCBI Taxonomy" id="2490857"/>
    <lineage>
        <taxon>Bacteria</taxon>
        <taxon>Pseudomonadati</taxon>
        <taxon>Pseudomonadota</taxon>
        <taxon>Betaproteobacteria</taxon>
        <taxon>Burkholderiales</taxon>
        <taxon>Burkholderiaceae</taxon>
        <taxon>Lautropia</taxon>
    </lineage>
</organism>
<dbReference type="GO" id="GO:0008761">
    <property type="term" value="F:UDP-N-acetylglucosamine 2-epimerase activity"/>
    <property type="evidence" value="ECO:0007669"/>
    <property type="project" value="UniProtKB-EC"/>
</dbReference>
<evidence type="ECO:0000313" key="3">
    <source>
        <dbReference type="EMBL" id="RRN43984.1"/>
    </source>
</evidence>
<keyword evidence="4" id="KW-1185">Reference proteome</keyword>
<gene>
    <name evidence="3" type="ORF">EHV23_11395</name>
</gene>
<evidence type="ECO:0000313" key="4">
    <source>
        <dbReference type="Proteomes" id="UP000270261"/>
    </source>
</evidence>
<comment type="similarity">
    <text evidence="1">Belongs to the UDP-N-acetylglucosamine 2-epimerase family.</text>
</comment>
<dbReference type="PANTHER" id="PTHR43174:SF1">
    <property type="entry name" value="UDP-N-ACETYLGLUCOSAMINE 2-EPIMERASE"/>
    <property type="match status" value="1"/>
</dbReference>
<evidence type="ECO:0000256" key="1">
    <source>
        <dbReference type="RuleBase" id="RU003513"/>
    </source>
</evidence>
<dbReference type="Gene3D" id="3.40.50.2000">
    <property type="entry name" value="Glycogen Phosphorylase B"/>
    <property type="match status" value="2"/>
</dbReference>
<comment type="caution">
    <text evidence="3">The sequence shown here is derived from an EMBL/GenBank/DDBJ whole genome shotgun (WGS) entry which is preliminary data.</text>
</comment>
<dbReference type="CDD" id="cd03786">
    <property type="entry name" value="GTB_UDP-GlcNAc_2-Epimerase"/>
    <property type="match status" value="1"/>
</dbReference>
<dbReference type="Pfam" id="PF02350">
    <property type="entry name" value="Epimerase_2"/>
    <property type="match status" value="1"/>
</dbReference>
<dbReference type="NCBIfam" id="TIGR00236">
    <property type="entry name" value="wecB"/>
    <property type="match status" value="1"/>
</dbReference>
<dbReference type="InterPro" id="IPR029767">
    <property type="entry name" value="WecB-like"/>
</dbReference>
<dbReference type="SUPFAM" id="SSF53756">
    <property type="entry name" value="UDP-Glycosyltransferase/glycogen phosphorylase"/>
    <property type="match status" value="1"/>
</dbReference>
<name>A0A426FMS4_9BURK</name>
<feature type="domain" description="UDP-N-acetylglucosamine 2-epimerase" evidence="2">
    <location>
        <begin position="24"/>
        <end position="358"/>
    </location>
</feature>
<reference evidence="3 4" key="1">
    <citation type="submission" date="2018-11" db="EMBL/GenBank/DDBJ databases">
        <title>Genome sequencing of Lautropia sp. KCOM 2505 (= ChDC F240).</title>
        <authorList>
            <person name="Kook J.-K."/>
            <person name="Park S.-N."/>
            <person name="Lim Y.K."/>
        </authorList>
    </citation>
    <scope>NUCLEOTIDE SEQUENCE [LARGE SCALE GENOMIC DNA]</scope>
    <source>
        <strain evidence="3 4">KCOM 2505</strain>
    </source>
</reference>
<dbReference type="OrthoDB" id="9803238at2"/>
<dbReference type="Proteomes" id="UP000270261">
    <property type="component" value="Unassembled WGS sequence"/>
</dbReference>
<protein>
    <submittedName>
        <fullName evidence="3">UDP-N-acetylglucosamine 2-epimerase (Non-hydrolyzing)</fullName>
        <ecNumber evidence="3">5.1.3.14</ecNumber>
    </submittedName>
</protein>
<proteinExistence type="inferred from homology"/>
<dbReference type="RefSeq" id="WP_125096183.1">
    <property type="nucleotide sequence ID" value="NZ_RRUE01000002.1"/>
</dbReference>
<accession>A0A426FMS4</accession>
<dbReference type="AlphaFoldDB" id="A0A426FMS4"/>
<evidence type="ECO:0000259" key="2">
    <source>
        <dbReference type="Pfam" id="PF02350"/>
    </source>
</evidence>
<dbReference type="InterPro" id="IPR003331">
    <property type="entry name" value="UDP_GlcNAc_Epimerase_2_dom"/>
</dbReference>
<sequence length="368" mass="40449">MSKTRIFSVVGARPQFVKAAIVSQALEKYPDVEHCIVHTGQHYDQNMSDVFFQELGMPAPAFNLHIGGGGHGAMTGRQLEALEKLYLEEKPDVVVVYGDTNSTLAGALAAAKIHIPLAHVEAGLRSFNRMPEEINRVLTDHITDVHFSVTDVSTANLAREGITGDRVEQPGDVMYDCALQMAKVAEQKSKALETFGVEPGKFVLCTVHRAANTDDPKRLRVLMEGLDLLAEKLPVILPLHPRTRQHVDALGFKPKSANFKIVEPIGYIDIVRLERAAGVIVTDSGGVQREAFFHKVPCVTFRDETEWTELVDSGWNTLAPLEDPKAFAELCASRVGTRGDAREHYGNGDAGEKIAATLVKMPQMTFKR</sequence>
<dbReference type="EC" id="5.1.3.14" evidence="3"/>